<evidence type="ECO:0000313" key="3">
    <source>
        <dbReference type="Proteomes" id="UP001149090"/>
    </source>
</evidence>
<dbReference type="AlphaFoldDB" id="A0A9Q0R5T7"/>
<reference evidence="2" key="1">
    <citation type="submission" date="2022-10" db="EMBL/GenBank/DDBJ databases">
        <title>Novel sulphate-reducing endosymbionts in the free-living metamonad Anaeramoeba.</title>
        <authorList>
            <person name="Jerlstrom-Hultqvist J."/>
            <person name="Cepicka I."/>
            <person name="Gallot-Lavallee L."/>
            <person name="Salas-Leiva D."/>
            <person name="Curtis B.A."/>
            <person name="Zahonova K."/>
            <person name="Pipaliya S."/>
            <person name="Dacks J."/>
            <person name="Roger A.J."/>
        </authorList>
    </citation>
    <scope>NUCLEOTIDE SEQUENCE</scope>
    <source>
        <strain evidence="2">BMAN</strain>
    </source>
</reference>
<organism evidence="2 3">
    <name type="scientific">Anaeramoeba ignava</name>
    <name type="common">Anaerobic marine amoeba</name>
    <dbReference type="NCBI Taxonomy" id="1746090"/>
    <lineage>
        <taxon>Eukaryota</taxon>
        <taxon>Metamonada</taxon>
        <taxon>Anaeramoebidae</taxon>
        <taxon>Anaeramoeba</taxon>
    </lineage>
</organism>
<feature type="region of interest" description="Disordered" evidence="1">
    <location>
        <begin position="115"/>
        <end position="163"/>
    </location>
</feature>
<accession>A0A9Q0R5T7</accession>
<feature type="compositionally biased region" description="Low complexity" evidence="1">
    <location>
        <begin position="248"/>
        <end position="257"/>
    </location>
</feature>
<evidence type="ECO:0000256" key="1">
    <source>
        <dbReference type="SAM" id="MobiDB-lite"/>
    </source>
</evidence>
<dbReference type="Proteomes" id="UP001149090">
    <property type="component" value="Unassembled WGS sequence"/>
</dbReference>
<proteinExistence type="predicted"/>
<feature type="compositionally biased region" description="Basic and acidic residues" evidence="1">
    <location>
        <begin position="193"/>
        <end position="203"/>
    </location>
</feature>
<gene>
    <name evidence="2" type="ORF">M0811_12255</name>
</gene>
<feature type="compositionally biased region" description="Basic and acidic residues" evidence="1">
    <location>
        <begin position="276"/>
        <end position="291"/>
    </location>
</feature>
<feature type="compositionally biased region" description="Acidic residues" evidence="1">
    <location>
        <begin position="299"/>
        <end position="320"/>
    </location>
</feature>
<feature type="compositionally biased region" description="Low complexity" evidence="1">
    <location>
        <begin position="323"/>
        <end position="337"/>
    </location>
</feature>
<sequence length="447" mass="52082">MKSTVVKKGIANKNTKLHFFQFPETAKLREKKKIQFSREHKPTPINPRMKTSEKRHKEFLLRQEGIPIKCQIENESTLYTGKINPTVKGKYAMISFQKDSCTFTLIPDSFVFHRDPPPRNYTSEQVDEFMKKGKSKFSIPIQKGNRNQDEDDQEDELESQKGNLVDNKEVYRDIFFDENDFEEDTKKGTKKATKSDNPEKSENFDEDSDSNYNSILHDHVKKQKHKALMEEKMHAEFSDDGEEDKMGFSESSFSSSDEIFDRKKGEKNVKNKKKQITKDGKDLKDQIKKFDNPNQPTESSEETESSDLSDSESDSPDEDSGIQNTNQKNINQNPENLNWQKIKEANSQDANSRKRRINNPVQDEEKLRDLKQNQFSVPGDFGQILRNQIIDFLHKELGNGKKLPFKNLIELYRRQHGIITNEKKEIFKQLVQQLCMYDTTTNTLSLK</sequence>
<evidence type="ECO:0000313" key="2">
    <source>
        <dbReference type="EMBL" id="KAJ5068397.1"/>
    </source>
</evidence>
<feature type="region of interest" description="Disordered" evidence="1">
    <location>
        <begin position="185"/>
        <end position="337"/>
    </location>
</feature>
<protein>
    <submittedName>
        <fullName evidence="2">Tfiif-alpha</fullName>
    </submittedName>
</protein>
<feature type="compositionally biased region" description="Basic and acidic residues" evidence="1">
    <location>
        <begin position="259"/>
        <end position="269"/>
    </location>
</feature>
<dbReference type="EMBL" id="JAPDFW010000115">
    <property type="protein sequence ID" value="KAJ5068397.1"/>
    <property type="molecule type" value="Genomic_DNA"/>
</dbReference>
<comment type="caution">
    <text evidence="2">The sequence shown here is derived from an EMBL/GenBank/DDBJ whole genome shotgun (WGS) entry which is preliminary data.</text>
</comment>
<feature type="compositionally biased region" description="Basic and acidic residues" evidence="1">
    <location>
        <begin position="227"/>
        <end position="237"/>
    </location>
</feature>
<name>A0A9Q0R5T7_ANAIG</name>
<keyword evidence="3" id="KW-1185">Reference proteome</keyword>